<evidence type="ECO:0000256" key="1">
    <source>
        <dbReference type="SAM" id="Phobius"/>
    </source>
</evidence>
<evidence type="ECO:0000313" key="4">
    <source>
        <dbReference type="EMBL" id="SCE63550.1"/>
    </source>
</evidence>
<accession>A0A1C4TVS6</accession>
<dbReference type="Proteomes" id="UP000198864">
    <property type="component" value="Unassembled WGS sequence"/>
</dbReference>
<feature type="transmembrane region" description="Helical" evidence="1">
    <location>
        <begin position="348"/>
        <end position="371"/>
    </location>
</feature>
<dbReference type="NCBIfam" id="TIGR01167">
    <property type="entry name" value="LPXTG_anchor"/>
    <property type="match status" value="1"/>
</dbReference>
<dbReference type="Proteomes" id="UP000249334">
    <property type="component" value="Unassembled WGS sequence"/>
</dbReference>
<keyword evidence="1" id="KW-0812">Transmembrane</keyword>
<name>A0A1C4TVS6_9ACTN</name>
<keyword evidence="6" id="KW-1185">Reference proteome</keyword>
<keyword evidence="1" id="KW-0472">Membrane</keyword>
<organism evidence="4 5">
    <name type="scientific">Micromonospora saelicesensis</name>
    <dbReference type="NCBI Taxonomy" id="285676"/>
    <lineage>
        <taxon>Bacteria</taxon>
        <taxon>Bacillati</taxon>
        <taxon>Actinomycetota</taxon>
        <taxon>Actinomycetes</taxon>
        <taxon>Micromonosporales</taxon>
        <taxon>Micromonosporaceae</taxon>
        <taxon>Micromonospora</taxon>
    </lineage>
</organism>
<feature type="signal peptide" evidence="2">
    <location>
        <begin position="1"/>
        <end position="29"/>
    </location>
</feature>
<evidence type="ECO:0000256" key="2">
    <source>
        <dbReference type="SAM" id="SignalP"/>
    </source>
</evidence>
<reference evidence="3 6" key="2">
    <citation type="submission" date="2018-03" db="EMBL/GenBank/DDBJ databases">
        <title>Genomic framework for the identification of Micromonospora saelicesensis and Micromonospora noduli.</title>
        <authorList>
            <person name="Riesco R."/>
            <person name="Trujillo M.E."/>
        </authorList>
    </citation>
    <scope>NUCLEOTIDE SEQUENCE [LARGE SCALE GENOMIC DNA]</scope>
    <source>
        <strain evidence="3 6">GAR05</strain>
    </source>
</reference>
<feature type="chain" id="PRO_5039309882" evidence="2">
    <location>
        <begin position="30"/>
        <end position="380"/>
    </location>
</feature>
<protein>
    <submittedName>
        <fullName evidence="4">LPXTG-motif cell wall anchor domain-containing protein</fullName>
    </submittedName>
</protein>
<dbReference type="EMBL" id="FMCR01000001">
    <property type="protein sequence ID" value="SCE63550.1"/>
    <property type="molecule type" value="Genomic_DNA"/>
</dbReference>
<evidence type="ECO:0000313" key="5">
    <source>
        <dbReference type="Proteomes" id="UP000198864"/>
    </source>
</evidence>
<dbReference type="EMBL" id="PXXW01000055">
    <property type="protein sequence ID" value="RAN92471.1"/>
    <property type="molecule type" value="Genomic_DNA"/>
</dbReference>
<proteinExistence type="predicted"/>
<dbReference type="RefSeq" id="WP_091393073.1">
    <property type="nucleotide sequence ID" value="NZ_FMCR01000001.1"/>
</dbReference>
<keyword evidence="1" id="KW-1133">Transmembrane helix</keyword>
<keyword evidence="2" id="KW-0732">Signal</keyword>
<sequence length="380" mass="39185">MNPPKSPFRRVAAIAAGALIGLAGVVTFAAPASAHHSEIQVKAACDTATGEWVATWTVNSYAPGGVKNYKFDEVSAKTYVGDVASDATIDGIAVTEGKEYPHSVSEPVIAKQRLDAKTTKATLSVRAMWDNEFLDKELRSAAIEFSGTCAKEQPPVPTTPKPTASVAADCDGDVLVKLENGKDATAPAKFTITGADGFTKTVTVKVGENESVKVPAKNATVIKVVADGLDKPLFEGTPAAAENCVEPGEPAGSYKSTCTELIFDIANPADGETITITFTPNKGKAQTLTVEPGKSGTVTFPAQEGLTVTPAAEGLDDTSPIAWEKPADCTPGQGGGDKDEPTLPLTGAATGGIIAGAAVLLAAGVALFVVARRRRVRFTA</sequence>
<evidence type="ECO:0000313" key="6">
    <source>
        <dbReference type="Proteomes" id="UP000249334"/>
    </source>
</evidence>
<evidence type="ECO:0000313" key="3">
    <source>
        <dbReference type="EMBL" id="RAN92471.1"/>
    </source>
</evidence>
<dbReference type="AlphaFoldDB" id="A0A1C4TVS6"/>
<gene>
    <name evidence="4" type="ORF">GA0070561_0372</name>
    <name evidence="3" type="ORF">GAR05_05958</name>
</gene>
<reference evidence="4 5" key="1">
    <citation type="submission" date="2016-06" db="EMBL/GenBank/DDBJ databases">
        <authorList>
            <person name="Kjaerup R.B."/>
            <person name="Dalgaard T.S."/>
            <person name="Juul-Madsen H.R."/>
        </authorList>
    </citation>
    <scope>NUCLEOTIDE SEQUENCE [LARGE SCALE GENOMIC DNA]</scope>
    <source>
        <strain evidence="4 5">DSM 44871</strain>
    </source>
</reference>